<protein>
    <submittedName>
        <fullName evidence="1">HAD-IA family hydrolase</fullName>
    </submittedName>
</protein>
<dbReference type="PROSITE" id="PS01228">
    <property type="entry name" value="COF_1"/>
    <property type="match status" value="1"/>
</dbReference>
<sequence>MQNKIQAVIFDMDGTILNTLDDLTGSLNYALAQTGHRHDFVAAEVKHFFGSGVRVAISRALAEEGRPDVPEDDPEVERIRKVFAPHYAEHCNDHTGPYAGIPECIAALRDRGILTAVVSNKPDFAVQTLAKEIFPGCFDLAVGEQTGVRRKPAPDMTVKAMKDLKVSKANAVYVGDSEVDLATARNSELPCIAVSWGFRSVEFLKAQGASVIVDRADEIVDWVDAQNA</sequence>
<dbReference type="Pfam" id="PF13419">
    <property type="entry name" value="HAD_2"/>
    <property type="match status" value="1"/>
</dbReference>
<dbReference type="Gene3D" id="3.40.50.1000">
    <property type="entry name" value="HAD superfamily/HAD-like"/>
    <property type="match status" value="1"/>
</dbReference>
<dbReference type="InterPro" id="IPR050155">
    <property type="entry name" value="HAD-like_hydrolase_sf"/>
</dbReference>
<dbReference type="PRINTS" id="PR00413">
    <property type="entry name" value="HADHALOGNASE"/>
</dbReference>
<name>A0A6L5GTW6_9FIRM</name>
<dbReference type="GO" id="GO:0006281">
    <property type="term" value="P:DNA repair"/>
    <property type="evidence" value="ECO:0007669"/>
    <property type="project" value="TreeGrafter"/>
</dbReference>
<comment type="caution">
    <text evidence="1">The sequence shown here is derived from an EMBL/GenBank/DDBJ whole genome shotgun (WGS) entry which is preliminary data.</text>
</comment>
<dbReference type="InterPro" id="IPR041492">
    <property type="entry name" value="HAD_2"/>
</dbReference>
<dbReference type="AlphaFoldDB" id="A0A6L5GTW6"/>
<dbReference type="InterPro" id="IPR006439">
    <property type="entry name" value="HAD-SF_hydro_IA"/>
</dbReference>
<dbReference type="SUPFAM" id="SSF56784">
    <property type="entry name" value="HAD-like"/>
    <property type="match status" value="1"/>
</dbReference>
<dbReference type="InterPro" id="IPR023214">
    <property type="entry name" value="HAD_sf"/>
</dbReference>
<accession>A0A6L5GTW6</accession>
<dbReference type="SFLD" id="SFLDS00003">
    <property type="entry name" value="Haloacid_Dehalogenase"/>
    <property type="match status" value="1"/>
</dbReference>
<evidence type="ECO:0000313" key="2">
    <source>
        <dbReference type="Proteomes" id="UP000473648"/>
    </source>
</evidence>
<dbReference type="Proteomes" id="UP000473648">
    <property type="component" value="Unassembled WGS sequence"/>
</dbReference>
<keyword evidence="2" id="KW-1185">Reference proteome</keyword>
<dbReference type="GO" id="GO:0008967">
    <property type="term" value="F:phosphoglycolate phosphatase activity"/>
    <property type="evidence" value="ECO:0007669"/>
    <property type="project" value="TreeGrafter"/>
</dbReference>
<dbReference type="InterPro" id="IPR023198">
    <property type="entry name" value="PGP-like_dom2"/>
</dbReference>
<gene>
    <name evidence="1" type="ORF">FRC53_07750</name>
</gene>
<dbReference type="Gene3D" id="1.10.150.240">
    <property type="entry name" value="Putative phosphatase, domain 2"/>
    <property type="match status" value="1"/>
</dbReference>
<dbReference type="NCBIfam" id="TIGR01549">
    <property type="entry name" value="HAD-SF-IA-v1"/>
    <property type="match status" value="1"/>
</dbReference>
<keyword evidence="1" id="KW-0378">Hydrolase</keyword>
<dbReference type="SFLD" id="SFLDG01135">
    <property type="entry name" value="C1.5.6:_HAD__Beta-PGM__Phospha"/>
    <property type="match status" value="1"/>
</dbReference>
<dbReference type="EMBL" id="VOGB01000005">
    <property type="protein sequence ID" value="MQM73286.1"/>
    <property type="molecule type" value="Genomic_DNA"/>
</dbReference>
<dbReference type="GO" id="GO:0005829">
    <property type="term" value="C:cytosol"/>
    <property type="evidence" value="ECO:0007669"/>
    <property type="project" value="TreeGrafter"/>
</dbReference>
<dbReference type="PANTHER" id="PTHR43434">
    <property type="entry name" value="PHOSPHOGLYCOLATE PHOSPHATASE"/>
    <property type="match status" value="1"/>
</dbReference>
<proteinExistence type="predicted"/>
<reference evidence="1" key="1">
    <citation type="journal article" date="2020" name="Appl. Environ. Microbiol.">
        <title>Medium-Chain Fatty Acid Synthesis by 'Candidatus Weimeria bifida' gen. nov., sp. nov., and 'Candidatus Pseudoramibacter fermentans' sp. nov.</title>
        <authorList>
            <person name="Scarborough M.J."/>
            <person name="Myers K.S."/>
            <person name="Donohue T.J."/>
            <person name="Noguera D.R."/>
        </authorList>
    </citation>
    <scope>NUCLEOTIDE SEQUENCE</scope>
    <source>
        <strain evidence="1">EUB1.1</strain>
    </source>
</reference>
<dbReference type="PANTHER" id="PTHR43434:SF1">
    <property type="entry name" value="PHOSPHOGLYCOLATE PHOSPHATASE"/>
    <property type="match status" value="1"/>
</dbReference>
<evidence type="ECO:0000313" key="1">
    <source>
        <dbReference type="EMBL" id="MQM73286.1"/>
    </source>
</evidence>
<dbReference type="SFLD" id="SFLDG01129">
    <property type="entry name" value="C1.5:_HAD__Beta-PGM__Phosphata"/>
    <property type="match status" value="1"/>
</dbReference>
<organism evidence="1 2">
    <name type="scientific">Candidatus Pseudoramibacter fermentans</name>
    <dbReference type="NCBI Taxonomy" id="2594427"/>
    <lineage>
        <taxon>Bacteria</taxon>
        <taxon>Bacillati</taxon>
        <taxon>Bacillota</taxon>
        <taxon>Clostridia</taxon>
        <taxon>Eubacteriales</taxon>
        <taxon>Eubacteriaceae</taxon>
        <taxon>Pseudoramibacter</taxon>
    </lineage>
</organism>
<dbReference type="InterPro" id="IPR036412">
    <property type="entry name" value="HAD-like_sf"/>
</dbReference>